<evidence type="ECO:0000313" key="1">
    <source>
        <dbReference type="WBParaSite" id="MCU_014868-RA"/>
    </source>
</evidence>
<organism evidence="1">
    <name type="scientific">Mesocestoides corti</name>
    <name type="common">Flatworm</name>
    <dbReference type="NCBI Taxonomy" id="53468"/>
    <lineage>
        <taxon>Eukaryota</taxon>
        <taxon>Metazoa</taxon>
        <taxon>Spiralia</taxon>
        <taxon>Lophotrochozoa</taxon>
        <taxon>Platyhelminthes</taxon>
        <taxon>Cestoda</taxon>
        <taxon>Eucestoda</taxon>
        <taxon>Cyclophyllidea</taxon>
        <taxon>Mesocestoididae</taxon>
        <taxon>Mesocestoides</taxon>
    </lineage>
</organism>
<name>A0A5K3G2Z5_MESCO</name>
<protein>
    <submittedName>
        <fullName evidence="1">Uncharacterized protein</fullName>
    </submittedName>
</protein>
<reference evidence="1" key="1">
    <citation type="submission" date="2019-11" db="UniProtKB">
        <authorList>
            <consortium name="WormBaseParasite"/>
        </authorList>
    </citation>
    <scope>IDENTIFICATION</scope>
</reference>
<sequence length="109" mass="11916">MPVITLAENCVPENSGWIICANQTQNLTTGQNSPTEDPVLEVLGCLDKSDEVVFGATDAKLHPPEQSPRRCLFPLPLPHSTSQVVHFLVLVGYLLRNRQLSTALLKGQP</sequence>
<dbReference type="WBParaSite" id="MCU_014868-RA">
    <property type="protein sequence ID" value="MCU_014868-RA"/>
    <property type="gene ID" value="MCU_014868"/>
</dbReference>
<accession>A0A5K3G2Z5</accession>
<proteinExistence type="predicted"/>
<dbReference type="AlphaFoldDB" id="A0A5K3G2Z5"/>